<evidence type="ECO:0000313" key="3">
    <source>
        <dbReference type="EMBL" id="MCF2528032.1"/>
    </source>
</evidence>
<dbReference type="RefSeq" id="WP_235052193.1">
    <property type="nucleotide sequence ID" value="NZ_JAKFHA010000005.1"/>
</dbReference>
<dbReference type="EMBL" id="JAKFHA010000005">
    <property type="protein sequence ID" value="MCF2528032.1"/>
    <property type="molecule type" value="Genomic_DNA"/>
</dbReference>
<proteinExistence type="predicted"/>
<evidence type="ECO:0000259" key="2">
    <source>
        <dbReference type="Pfam" id="PF13193"/>
    </source>
</evidence>
<dbReference type="Gene3D" id="3.40.50.12780">
    <property type="entry name" value="N-terminal domain of ligase-like"/>
    <property type="match status" value="1"/>
</dbReference>
<dbReference type="CDD" id="cd04433">
    <property type="entry name" value="AFD_class_I"/>
    <property type="match status" value="1"/>
</dbReference>
<keyword evidence="3" id="KW-0436">Ligase</keyword>
<evidence type="ECO:0000259" key="1">
    <source>
        <dbReference type="Pfam" id="PF00501"/>
    </source>
</evidence>
<dbReference type="Proteomes" id="UP001165378">
    <property type="component" value="Unassembled WGS sequence"/>
</dbReference>
<comment type="caution">
    <text evidence="3">The sequence shown here is derived from an EMBL/GenBank/DDBJ whole genome shotgun (WGS) entry which is preliminary data.</text>
</comment>
<evidence type="ECO:0000313" key="4">
    <source>
        <dbReference type="Proteomes" id="UP001165378"/>
    </source>
</evidence>
<dbReference type="InterPro" id="IPR025110">
    <property type="entry name" value="AMP-bd_C"/>
</dbReference>
<feature type="domain" description="AMP-dependent synthetase/ligase" evidence="1">
    <location>
        <begin position="27"/>
        <end position="446"/>
    </location>
</feature>
<name>A0AA41U1Y5_9ACTN</name>
<dbReference type="AlphaFoldDB" id="A0AA41U1Y5"/>
<gene>
    <name evidence="3" type="ORF">LZ495_12480</name>
</gene>
<dbReference type="Gene3D" id="3.30.300.30">
    <property type="match status" value="1"/>
</dbReference>
<dbReference type="PANTHER" id="PTHR43767:SF1">
    <property type="entry name" value="NONRIBOSOMAL PEPTIDE SYNTHASE PES1 (EUROFUNG)-RELATED"/>
    <property type="match status" value="1"/>
</dbReference>
<organism evidence="3 4">
    <name type="scientific">Yinghuangia soli</name>
    <dbReference type="NCBI Taxonomy" id="2908204"/>
    <lineage>
        <taxon>Bacteria</taxon>
        <taxon>Bacillati</taxon>
        <taxon>Actinomycetota</taxon>
        <taxon>Actinomycetes</taxon>
        <taxon>Kitasatosporales</taxon>
        <taxon>Streptomycetaceae</taxon>
        <taxon>Yinghuangia</taxon>
    </lineage>
</organism>
<dbReference type="GO" id="GO:0016878">
    <property type="term" value="F:acid-thiol ligase activity"/>
    <property type="evidence" value="ECO:0007669"/>
    <property type="project" value="UniProtKB-ARBA"/>
</dbReference>
<keyword evidence="4" id="KW-1185">Reference proteome</keyword>
<accession>A0AA41U1Y5</accession>
<feature type="domain" description="AMP-binding enzyme C-terminal" evidence="2">
    <location>
        <begin position="507"/>
        <end position="583"/>
    </location>
</feature>
<dbReference type="InterPro" id="IPR042099">
    <property type="entry name" value="ANL_N_sf"/>
</dbReference>
<reference evidence="3" key="1">
    <citation type="submission" date="2022-01" db="EMBL/GenBank/DDBJ databases">
        <title>Genome-Based Taxonomic Classification of the Phylum Actinobacteria.</title>
        <authorList>
            <person name="Gao Y."/>
        </authorList>
    </citation>
    <scope>NUCLEOTIDE SEQUENCE</scope>
    <source>
        <strain evidence="3">KLBMP 8922</strain>
    </source>
</reference>
<dbReference type="InterPro" id="IPR045851">
    <property type="entry name" value="AMP-bd_C_sf"/>
</dbReference>
<dbReference type="Pfam" id="PF13193">
    <property type="entry name" value="AMP-binding_C"/>
    <property type="match status" value="1"/>
</dbReference>
<dbReference type="InterPro" id="IPR050237">
    <property type="entry name" value="ATP-dep_AMP-bd_enzyme"/>
</dbReference>
<sequence>MRLHPEARTAAYTEAGWWGAPTWDEMFRARAAERPDATAVVDPPDREVHLDGPPRRLTWAELDAYVDRLARVLLARGVGVDTMVGVQLPNCTDLVAAYLAVGRLGGIVTPFPVQHREHELGTLGSLAGVTHFLTSRRIGQRPAAQNARDIYPADVTVLAFGDAAGAAGAAGDAGAAEADGTTGIPAFPHGVVGLDAALAAAADDPDDSALAAHLKSFTRHPGDCVTVCWTSGTEAVPKGVPRCADDWHPMALGSVDEAALTAADVLLNPFPMVNMAGLGGMFVPWLMTGAVLVQHHPFDPAVFFGQIAAEQVTYTVVPPALLAMVLGTAGLPEGALASLRVVGSGAAPLTEAMTTGWADRFGIEVLNFFGSNEGASLVSGPRTVPDHRDRARYFPRFGAPGRTWANRAAQGMQTRLVDLATGEEVTEADRPGELRIKGPGVFAGYLGREPGDAFDAEGWFRTGDIFAYATGEEPSASAAAGEPRYLRYVDRAKDIVVRGGMNISAAELEGHILAHPEITDAAVVAVPDPVLGERACAVVVTTPGSALGLGGLVDFLRDRRIATYKLPERLETVDVLPRNPVGKVLKTELRARYRDAAPTAPDRTEEGP</sequence>
<dbReference type="Pfam" id="PF00501">
    <property type="entry name" value="AMP-binding"/>
    <property type="match status" value="1"/>
</dbReference>
<dbReference type="PANTHER" id="PTHR43767">
    <property type="entry name" value="LONG-CHAIN-FATTY-ACID--COA LIGASE"/>
    <property type="match status" value="1"/>
</dbReference>
<dbReference type="SUPFAM" id="SSF56801">
    <property type="entry name" value="Acetyl-CoA synthetase-like"/>
    <property type="match status" value="1"/>
</dbReference>
<protein>
    <submittedName>
        <fullName evidence="3">Acyl--CoA ligase</fullName>
    </submittedName>
</protein>
<dbReference type="InterPro" id="IPR000873">
    <property type="entry name" value="AMP-dep_synth/lig_dom"/>
</dbReference>